<keyword evidence="2" id="KW-1185">Reference proteome</keyword>
<gene>
    <name evidence="1" type="ORF">JTE90_023669</name>
</gene>
<dbReference type="Proteomes" id="UP000827092">
    <property type="component" value="Unassembled WGS sequence"/>
</dbReference>
<evidence type="ECO:0000313" key="2">
    <source>
        <dbReference type="Proteomes" id="UP000827092"/>
    </source>
</evidence>
<protein>
    <submittedName>
        <fullName evidence="1">Uncharacterized protein</fullName>
    </submittedName>
</protein>
<dbReference type="EMBL" id="JAFNEN010000588">
    <property type="protein sequence ID" value="KAG8180052.1"/>
    <property type="molecule type" value="Genomic_DNA"/>
</dbReference>
<organism evidence="1 2">
    <name type="scientific">Oedothorax gibbosus</name>
    <dbReference type="NCBI Taxonomy" id="931172"/>
    <lineage>
        <taxon>Eukaryota</taxon>
        <taxon>Metazoa</taxon>
        <taxon>Ecdysozoa</taxon>
        <taxon>Arthropoda</taxon>
        <taxon>Chelicerata</taxon>
        <taxon>Arachnida</taxon>
        <taxon>Araneae</taxon>
        <taxon>Araneomorphae</taxon>
        <taxon>Entelegynae</taxon>
        <taxon>Araneoidea</taxon>
        <taxon>Linyphiidae</taxon>
        <taxon>Erigoninae</taxon>
        <taxon>Oedothorax</taxon>
    </lineage>
</organism>
<proteinExistence type="predicted"/>
<dbReference type="AlphaFoldDB" id="A0AAV6U6X0"/>
<accession>A0AAV6U6X0</accession>
<reference evidence="1 2" key="1">
    <citation type="journal article" date="2022" name="Nat. Ecol. Evol.">
        <title>A masculinizing supergene underlies an exaggerated male reproductive morph in a spider.</title>
        <authorList>
            <person name="Hendrickx F."/>
            <person name="De Corte Z."/>
            <person name="Sonet G."/>
            <person name="Van Belleghem S.M."/>
            <person name="Kostlbacher S."/>
            <person name="Vangestel C."/>
        </authorList>
    </citation>
    <scope>NUCLEOTIDE SEQUENCE [LARGE SCALE GENOMIC DNA]</scope>
    <source>
        <strain evidence="1">W744_W776</strain>
    </source>
</reference>
<name>A0AAV6U6X0_9ARAC</name>
<sequence length="150" mass="16475">MRRYKTVLGLRGKTGSRPFTWPRVFPAHQTRPFVWPSPYPLPSADVPFPTRPHHSALGTQLKRSLQQNPNKHLTQLSLDRNYVHATTKDLVIDSTMFAYAGPPHYTPPTSYIAPTVGAMPSVVGGMAGVAPAPAPMPGAASPHSKRRRFV</sequence>
<evidence type="ECO:0000313" key="1">
    <source>
        <dbReference type="EMBL" id="KAG8180052.1"/>
    </source>
</evidence>
<comment type="caution">
    <text evidence="1">The sequence shown here is derived from an EMBL/GenBank/DDBJ whole genome shotgun (WGS) entry which is preliminary data.</text>
</comment>